<dbReference type="GO" id="GO:0015386">
    <property type="term" value="F:potassium:proton antiporter activity"/>
    <property type="evidence" value="ECO:0007669"/>
    <property type="project" value="TreeGrafter"/>
</dbReference>
<feature type="transmembrane region" description="Helical" evidence="10">
    <location>
        <begin position="55"/>
        <end position="79"/>
    </location>
</feature>
<reference evidence="12 13" key="2">
    <citation type="submission" date="2018-11" db="EMBL/GenBank/DDBJ databases">
        <authorList>
            <consortium name="Pathogen Informatics"/>
        </authorList>
    </citation>
    <scope>NUCLEOTIDE SEQUENCE [LARGE SCALE GENOMIC DNA]</scope>
</reference>
<dbReference type="OrthoDB" id="196264at2759"/>
<evidence type="ECO:0000256" key="4">
    <source>
        <dbReference type="ARBA" id="ARBA00022989"/>
    </source>
</evidence>
<evidence type="ECO:0000259" key="11">
    <source>
        <dbReference type="Pfam" id="PF00999"/>
    </source>
</evidence>
<name>A0A183J628_9BILA</name>
<dbReference type="AlphaFoldDB" id="A0A183J628"/>
<dbReference type="Proteomes" id="UP000270296">
    <property type="component" value="Unassembled WGS sequence"/>
</dbReference>
<evidence type="ECO:0000313" key="12">
    <source>
        <dbReference type="EMBL" id="VDP39179.1"/>
    </source>
</evidence>
<keyword evidence="5" id="KW-0915">Sodium</keyword>
<comment type="similarity">
    <text evidence="9">Belongs to the monovalent cation:proton antiporter 1 (CPA1) transporter (TC 2.A.36) family.</text>
</comment>
<dbReference type="GO" id="GO:0051453">
    <property type="term" value="P:regulation of intracellular pH"/>
    <property type="evidence" value="ECO:0007669"/>
    <property type="project" value="TreeGrafter"/>
</dbReference>
<dbReference type="InterPro" id="IPR018422">
    <property type="entry name" value="Cation/H_exchanger_CPA1"/>
</dbReference>
<evidence type="ECO:0000256" key="7">
    <source>
        <dbReference type="ARBA" id="ARBA00023136"/>
    </source>
</evidence>
<feature type="transmembrane region" description="Helical" evidence="10">
    <location>
        <begin position="261"/>
        <end position="283"/>
    </location>
</feature>
<gene>
    <name evidence="12" type="ORF">SBAD_LOCUS11327</name>
</gene>
<dbReference type="GO" id="GO:0015385">
    <property type="term" value="F:sodium:proton antiporter activity"/>
    <property type="evidence" value="ECO:0007669"/>
    <property type="project" value="InterPro"/>
</dbReference>
<organism evidence="14">
    <name type="scientific">Soboliphyme baturini</name>
    <dbReference type="NCBI Taxonomy" id="241478"/>
    <lineage>
        <taxon>Eukaryota</taxon>
        <taxon>Metazoa</taxon>
        <taxon>Ecdysozoa</taxon>
        <taxon>Nematoda</taxon>
        <taxon>Enoplea</taxon>
        <taxon>Dorylaimia</taxon>
        <taxon>Dioctophymatida</taxon>
        <taxon>Dioctophymatoidea</taxon>
        <taxon>Soboliphymatidae</taxon>
        <taxon>Soboliphyme</taxon>
    </lineage>
</organism>
<comment type="subcellular location">
    <subcellularLocation>
        <location evidence="1">Membrane</location>
        <topology evidence="1">Multi-pass membrane protein</topology>
    </subcellularLocation>
</comment>
<keyword evidence="9" id="KW-0050">Antiport</keyword>
<evidence type="ECO:0000256" key="2">
    <source>
        <dbReference type="ARBA" id="ARBA00022448"/>
    </source>
</evidence>
<dbReference type="GO" id="GO:0098719">
    <property type="term" value="P:sodium ion import across plasma membrane"/>
    <property type="evidence" value="ECO:0007669"/>
    <property type="project" value="TreeGrafter"/>
</dbReference>
<evidence type="ECO:0000313" key="13">
    <source>
        <dbReference type="Proteomes" id="UP000270296"/>
    </source>
</evidence>
<dbReference type="WBParaSite" id="SBAD_0001171001-mRNA-1">
    <property type="protein sequence ID" value="SBAD_0001171001-mRNA-1"/>
    <property type="gene ID" value="SBAD_0001171001"/>
</dbReference>
<keyword evidence="3 9" id="KW-0812">Transmembrane</keyword>
<keyword evidence="13" id="KW-1185">Reference proteome</keyword>
<keyword evidence="8 9" id="KW-0739">Sodium transport</keyword>
<keyword evidence="7 10" id="KW-0472">Membrane</keyword>
<feature type="transmembrane region" description="Helical" evidence="10">
    <location>
        <begin position="185"/>
        <end position="204"/>
    </location>
</feature>
<evidence type="ECO:0000256" key="6">
    <source>
        <dbReference type="ARBA" id="ARBA00023065"/>
    </source>
</evidence>
<keyword evidence="4 10" id="KW-1133">Transmembrane helix</keyword>
<feature type="domain" description="Cation/H+ exchanger transmembrane" evidence="11">
    <location>
        <begin position="11"/>
        <end position="271"/>
    </location>
</feature>
<evidence type="ECO:0000313" key="14">
    <source>
        <dbReference type="WBParaSite" id="SBAD_0001171001-mRNA-1"/>
    </source>
</evidence>
<evidence type="ECO:0000256" key="10">
    <source>
        <dbReference type="SAM" id="Phobius"/>
    </source>
</evidence>
<evidence type="ECO:0000256" key="1">
    <source>
        <dbReference type="ARBA" id="ARBA00004141"/>
    </source>
</evidence>
<dbReference type="InterPro" id="IPR006153">
    <property type="entry name" value="Cation/H_exchanger_TM"/>
</dbReference>
<proteinExistence type="inferred from homology"/>
<feature type="transmembrane region" description="Helical" evidence="10">
    <location>
        <begin position="99"/>
        <end position="119"/>
    </location>
</feature>
<dbReference type="Pfam" id="PF00999">
    <property type="entry name" value="Na_H_Exchanger"/>
    <property type="match status" value="1"/>
</dbReference>
<dbReference type="InterPro" id="IPR004709">
    <property type="entry name" value="NaH_exchanger"/>
</dbReference>
<dbReference type="PANTHER" id="PTHR10110">
    <property type="entry name" value="SODIUM/HYDROGEN EXCHANGER"/>
    <property type="match status" value="1"/>
</dbReference>
<evidence type="ECO:0000256" key="8">
    <source>
        <dbReference type="ARBA" id="ARBA00023201"/>
    </source>
</evidence>
<dbReference type="EMBL" id="UZAM01015466">
    <property type="protein sequence ID" value="VDP39179.1"/>
    <property type="molecule type" value="Genomic_DNA"/>
</dbReference>
<feature type="transmembrane region" description="Helical" evidence="10">
    <location>
        <begin position="26"/>
        <end position="48"/>
    </location>
</feature>
<dbReference type="GO" id="GO:0005886">
    <property type="term" value="C:plasma membrane"/>
    <property type="evidence" value="ECO:0007669"/>
    <property type="project" value="TreeGrafter"/>
</dbReference>
<dbReference type="NCBIfam" id="TIGR00840">
    <property type="entry name" value="b_cpa1"/>
    <property type="match status" value="1"/>
</dbReference>
<evidence type="ECO:0000256" key="3">
    <source>
        <dbReference type="ARBA" id="ARBA00022692"/>
    </source>
</evidence>
<keyword evidence="6 9" id="KW-0406">Ion transport</keyword>
<reference evidence="14" key="1">
    <citation type="submission" date="2016-06" db="UniProtKB">
        <authorList>
            <consortium name="WormBaseParasite"/>
        </authorList>
    </citation>
    <scope>IDENTIFICATION</scope>
</reference>
<evidence type="ECO:0000256" key="5">
    <source>
        <dbReference type="ARBA" id="ARBA00023053"/>
    </source>
</evidence>
<feature type="transmembrane region" description="Helical" evidence="10">
    <location>
        <begin position="154"/>
        <end position="173"/>
    </location>
</feature>
<accession>A0A183J628</accession>
<feature type="transmembrane region" description="Helical" evidence="10">
    <location>
        <begin position="216"/>
        <end position="240"/>
    </location>
</feature>
<sequence>QSVSQSVSLSLYAISLTGLFSVDTPLLHLLLFSSLISAVDPIAVLVVFEEVRVNQILYITVFGESLLNDAVTVVLYNVFNAFAQIGSSNILPVDIISGFVSFFVVGLGGVVIGLIWSVITSFTTRYTQHVQVLEPLIIFAMAYASYLTAEMVHLSGILAIVFCGITMKQYIIGNVSKNSQTTIRYALKMLSSSCETVIFMFLGLSTVSAEHMWDTAFVSLTIFFCLVYRTIGVVLQTFFINKLRLIKLNTIDQFILAYGGLRGAIAYVFVTTTIVVIYFTVFFQVSSTVVVCQHFSTENVSICDRDRNVKFIKLIEPLC</sequence>
<keyword evidence="2 9" id="KW-0813">Transport</keyword>
<evidence type="ECO:0000256" key="9">
    <source>
        <dbReference type="RuleBase" id="RU003722"/>
    </source>
</evidence>
<protein>
    <recommendedName>
        <fullName evidence="9">Sodium/hydrogen exchanger</fullName>
    </recommendedName>
</protein>
<dbReference type="Gene3D" id="6.10.140.1330">
    <property type="match status" value="1"/>
</dbReference>
<feature type="transmembrane region" description="Helical" evidence="10">
    <location>
        <begin position="131"/>
        <end position="148"/>
    </location>
</feature>
<dbReference type="PANTHER" id="PTHR10110:SF98">
    <property type="entry name" value="SODIUM_HYDROGEN EXCHANGER"/>
    <property type="match status" value="1"/>
</dbReference>